<evidence type="ECO:0000256" key="1">
    <source>
        <dbReference type="SAM" id="Phobius"/>
    </source>
</evidence>
<name>A0A645DAQ2_9ZZZZ</name>
<comment type="caution">
    <text evidence="2">The sequence shown here is derived from an EMBL/GenBank/DDBJ whole genome shotgun (WGS) entry which is preliminary data.</text>
</comment>
<keyword evidence="1" id="KW-0472">Membrane</keyword>
<feature type="transmembrane region" description="Helical" evidence="1">
    <location>
        <begin position="67"/>
        <end position="87"/>
    </location>
</feature>
<keyword evidence="1" id="KW-0812">Transmembrane</keyword>
<dbReference type="EMBL" id="VSSQ01034387">
    <property type="protein sequence ID" value="MPM86315.1"/>
    <property type="molecule type" value="Genomic_DNA"/>
</dbReference>
<feature type="transmembrane region" description="Helical" evidence="1">
    <location>
        <begin position="14"/>
        <end position="38"/>
    </location>
</feature>
<feature type="transmembrane region" description="Helical" evidence="1">
    <location>
        <begin position="148"/>
        <end position="179"/>
    </location>
</feature>
<sequence length="204" mass="23553">MEKQSRIVRIVEQVYRLVIGSLLYWKTLVFSGGLYGFVDAADRLMAFLSSGEPIVADKTESLPYRKLLSFIWCALCSIFLAGDLYIANDKDTEVTLFLWITATTAFVLYHIFLVTLIVLEKENERPLSNRMHYAQTLDHMFRNPTKCVYIMVLSGSAVLVGFFNPILFVFLVPGLYWWLVTKGMGQQKKQFKKEVQCDKLHPYQ</sequence>
<keyword evidence="1" id="KW-1133">Transmembrane helix</keyword>
<proteinExistence type="predicted"/>
<dbReference type="AlphaFoldDB" id="A0A645DAQ2"/>
<protein>
    <recommendedName>
        <fullName evidence="3">DUF624 domain-containing protein</fullName>
    </recommendedName>
</protein>
<organism evidence="2">
    <name type="scientific">bioreactor metagenome</name>
    <dbReference type="NCBI Taxonomy" id="1076179"/>
    <lineage>
        <taxon>unclassified sequences</taxon>
        <taxon>metagenomes</taxon>
        <taxon>ecological metagenomes</taxon>
    </lineage>
</organism>
<evidence type="ECO:0008006" key="3">
    <source>
        <dbReference type="Google" id="ProtNLM"/>
    </source>
</evidence>
<accession>A0A645DAQ2</accession>
<gene>
    <name evidence="2" type="ORF">SDC9_133404</name>
</gene>
<evidence type="ECO:0000313" key="2">
    <source>
        <dbReference type="EMBL" id="MPM86315.1"/>
    </source>
</evidence>
<reference evidence="2" key="1">
    <citation type="submission" date="2019-08" db="EMBL/GenBank/DDBJ databases">
        <authorList>
            <person name="Kucharzyk K."/>
            <person name="Murdoch R.W."/>
            <person name="Higgins S."/>
            <person name="Loffler F."/>
        </authorList>
    </citation>
    <scope>NUCLEOTIDE SEQUENCE</scope>
</reference>
<feature type="transmembrane region" description="Helical" evidence="1">
    <location>
        <begin position="94"/>
        <end position="119"/>
    </location>
</feature>